<protein>
    <submittedName>
        <fullName evidence="1">Uncharacterized protein</fullName>
    </submittedName>
</protein>
<evidence type="ECO:0000313" key="1">
    <source>
        <dbReference type="EMBL" id="KWW21968.1"/>
    </source>
</evidence>
<gene>
    <name evidence="1" type="ORF">AS888_05685</name>
</gene>
<organism evidence="1 2">
    <name type="scientific">Peribacillus simplex</name>
    <dbReference type="NCBI Taxonomy" id="1478"/>
    <lineage>
        <taxon>Bacteria</taxon>
        <taxon>Bacillati</taxon>
        <taxon>Bacillota</taxon>
        <taxon>Bacilli</taxon>
        <taxon>Bacillales</taxon>
        <taxon>Bacillaceae</taxon>
        <taxon>Peribacillus</taxon>
    </lineage>
</organism>
<keyword evidence="2" id="KW-1185">Reference proteome</keyword>
<name>A0A109N208_9BACI</name>
<dbReference type="AlphaFoldDB" id="A0A109N208"/>
<proteinExistence type="predicted"/>
<reference evidence="1 2" key="1">
    <citation type="submission" date="2015-11" db="EMBL/GenBank/DDBJ databases">
        <title>Genome Sequence of Bacillus simplex strain VanAntwerpen2.</title>
        <authorList>
            <person name="Couger M.B."/>
        </authorList>
    </citation>
    <scope>NUCLEOTIDE SEQUENCE [LARGE SCALE GENOMIC DNA]</scope>
    <source>
        <strain evidence="1 2">VanAntwerpen02</strain>
    </source>
</reference>
<dbReference type="EMBL" id="LNNH01000010">
    <property type="protein sequence ID" value="KWW21968.1"/>
    <property type="molecule type" value="Genomic_DNA"/>
</dbReference>
<sequence>MGGSLVLKILLIPIVGSGLYITFKYIRPMLPVPGFTVYKSTGITVDYPSVDLENKEVIGTVSFKDKKIMTVIVNVQSNYVNVEGSVENTRKGESDSDFIDMVKNQAEFFIKNKISNPKKYYEQFIEADPS</sequence>
<evidence type="ECO:0000313" key="2">
    <source>
        <dbReference type="Proteomes" id="UP000064189"/>
    </source>
</evidence>
<dbReference type="RefSeq" id="WP_061140968.1">
    <property type="nucleotide sequence ID" value="NZ_LNNH01000010.1"/>
</dbReference>
<accession>A0A109N208</accession>
<comment type="caution">
    <text evidence="1">The sequence shown here is derived from an EMBL/GenBank/DDBJ whole genome shotgun (WGS) entry which is preliminary data.</text>
</comment>
<dbReference type="Proteomes" id="UP000064189">
    <property type="component" value="Unassembled WGS sequence"/>
</dbReference>